<reference evidence="2 3" key="1">
    <citation type="submission" date="2016-10" db="EMBL/GenBank/DDBJ databases">
        <authorList>
            <person name="de Groot N.N."/>
        </authorList>
    </citation>
    <scope>NUCLEOTIDE SEQUENCE [LARGE SCALE GENOMIC DNA]</scope>
    <source>
        <strain evidence="2 3">DSM 21633</strain>
    </source>
</reference>
<sequence length="335" mass="39115">MIVKGHEVPITLLQLAALLNRLEPSHPQYQLISDELSIYQSGYRGESSLDYYLNSVDAKEQFILHSLRIAEHSTFQVDSLVLSPNFFLIIEVKNFTGLVTFDHGFGQMKRSINGEERVFKDPIAQVDSQVFHFQKWLMDHGYSGIPIETLVVFVSNYVNLTRTDGIEVDERIIHAGKFIERFQSLKQKYPHTLLSHQQLANLAYQIKNKNKPLHMDILKKYNLSARDIQPGVICQECRHLPMIRVYGRWQCPHCQNISRDAHINALKDFQLLFKKTIANREARWMLQVGDVQVISKLLKKEGFKFSGYKKDRTYYLNFNFQKDFGYLLKKENNSR</sequence>
<organism evidence="2 3">
    <name type="scientific">Piscibacillus halophilus</name>
    <dbReference type="NCBI Taxonomy" id="571933"/>
    <lineage>
        <taxon>Bacteria</taxon>
        <taxon>Bacillati</taxon>
        <taxon>Bacillota</taxon>
        <taxon>Bacilli</taxon>
        <taxon>Bacillales</taxon>
        <taxon>Bacillaceae</taxon>
        <taxon>Piscibacillus</taxon>
    </lineage>
</organism>
<feature type="domain" description="NERD" evidence="1">
    <location>
        <begin position="41"/>
        <end position="156"/>
    </location>
</feature>
<name>A0A1H9J2J6_9BACI</name>
<dbReference type="Proteomes" id="UP000199427">
    <property type="component" value="Unassembled WGS sequence"/>
</dbReference>
<accession>A0A1H9J2J6</accession>
<protein>
    <submittedName>
        <fullName evidence="2">Nuclease-related domain-containing protein</fullName>
    </submittedName>
</protein>
<dbReference type="InterPro" id="IPR011528">
    <property type="entry name" value="NERD"/>
</dbReference>
<evidence type="ECO:0000259" key="1">
    <source>
        <dbReference type="PROSITE" id="PS50965"/>
    </source>
</evidence>
<dbReference type="RefSeq" id="WP_177176379.1">
    <property type="nucleotide sequence ID" value="NZ_FOES01000028.1"/>
</dbReference>
<gene>
    <name evidence="2" type="ORF">SAMN05216362_12821</name>
</gene>
<evidence type="ECO:0000313" key="3">
    <source>
        <dbReference type="Proteomes" id="UP000199427"/>
    </source>
</evidence>
<dbReference type="EMBL" id="FOES01000028">
    <property type="protein sequence ID" value="SEQ80959.1"/>
    <property type="molecule type" value="Genomic_DNA"/>
</dbReference>
<evidence type="ECO:0000313" key="2">
    <source>
        <dbReference type="EMBL" id="SEQ80959.1"/>
    </source>
</evidence>
<dbReference type="PROSITE" id="PS50965">
    <property type="entry name" value="NERD"/>
    <property type="match status" value="1"/>
</dbReference>
<dbReference type="Pfam" id="PF08378">
    <property type="entry name" value="NERD"/>
    <property type="match status" value="1"/>
</dbReference>
<dbReference type="AlphaFoldDB" id="A0A1H9J2J6"/>
<dbReference type="STRING" id="571933.SAMN05216362_12821"/>
<proteinExistence type="predicted"/>
<keyword evidence="3" id="KW-1185">Reference proteome</keyword>